<dbReference type="AlphaFoldDB" id="F0SHM2"/>
<dbReference type="InterPro" id="IPR002686">
    <property type="entry name" value="Transposase_17"/>
</dbReference>
<accession>F0SHM2</accession>
<dbReference type="RefSeq" id="WP_013627200.1">
    <property type="nucleotide sequence ID" value="NC_015174.1"/>
</dbReference>
<dbReference type="Gene3D" id="3.30.70.1290">
    <property type="entry name" value="Transposase IS200-like"/>
    <property type="match status" value="1"/>
</dbReference>
<dbReference type="OrthoDB" id="9794403at2"/>
<name>F0SHM2_RUBBR</name>
<dbReference type="GO" id="GO:0006313">
    <property type="term" value="P:DNA transposition"/>
    <property type="evidence" value="ECO:0007669"/>
    <property type="project" value="InterPro"/>
</dbReference>
<dbReference type="KEGG" id="pbs:Plabr_0837"/>
<dbReference type="GO" id="GO:0043565">
    <property type="term" value="F:sequence-specific DNA binding"/>
    <property type="evidence" value="ECO:0007669"/>
    <property type="project" value="TreeGrafter"/>
</dbReference>
<evidence type="ECO:0000313" key="4">
    <source>
        <dbReference type="Proteomes" id="UP000006860"/>
    </source>
</evidence>
<dbReference type="STRING" id="756272.Plabr_0837"/>
<dbReference type="PANTHER" id="PTHR36966">
    <property type="entry name" value="REP-ASSOCIATED TYROSINE TRANSPOSASE"/>
    <property type="match status" value="1"/>
</dbReference>
<dbReference type="Proteomes" id="UP000006860">
    <property type="component" value="Chromosome"/>
</dbReference>
<sequence>MSEQHRKRVKHFEHSGHAHELTFSCYHRFRLLTNPQWLAMLSVSVQRAVEGHRYRLIAFVFMPEHVHLLVLPSAGASPVSSLLRAIKRPFSFRVKQRLIEVQSPLLDQLTVSQRPGVTTFRFWQEGPGYDRNLTTPAAMQSAVDYIHRNPVRRQLCERAVDWPWSSARQFLASSSVAESEVPKIDPLPPEWQYGETRS</sequence>
<feature type="domain" description="Transposase IS200-like" evidence="2">
    <location>
        <begin position="14"/>
        <end position="149"/>
    </location>
</feature>
<dbReference type="InterPro" id="IPR052715">
    <property type="entry name" value="RAYT_transposase"/>
</dbReference>
<feature type="region of interest" description="Disordered" evidence="1">
    <location>
        <begin position="175"/>
        <end position="198"/>
    </location>
</feature>
<dbReference type="PANTHER" id="PTHR36966:SF1">
    <property type="entry name" value="REP-ASSOCIATED TYROSINE TRANSPOSASE"/>
    <property type="match status" value="1"/>
</dbReference>
<reference evidence="4" key="1">
    <citation type="submission" date="2011-02" db="EMBL/GenBank/DDBJ databases">
        <title>The complete genome of Planctomyces brasiliensis DSM 5305.</title>
        <authorList>
            <person name="Lucas S."/>
            <person name="Copeland A."/>
            <person name="Lapidus A."/>
            <person name="Bruce D."/>
            <person name="Goodwin L."/>
            <person name="Pitluck S."/>
            <person name="Kyrpides N."/>
            <person name="Mavromatis K."/>
            <person name="Pagani I."/>
            <person name="Ivanova N."/>
            <person name="Ovchinnikova G."/>
            <person name="Lu M."/>
            <person name="Detter J.C."/>
            <person name="Han C."/>
            <person name="Land M."/>
            <person name="Hauser L."/>
            <person name="Markowitz V."/>
            <person name="Cheng J.-F."/>
            <person name="Hugenholtz P."/>
            <person name="Woyke T."/>
            <person name="Wu D."/>
            <person name="Tindall B."/>
            <person name="Pomrenke H.G."/>
            <person name="Brambilla E."/>
            <person name="Klenk H.-P."/>
            <person name="Eisen J.A."/>
        </authorList>
    </citation>
    <scope>NUCLEOTIDE SEQUENCE [LARGE SCALE GENOMIC DNA]</scope>
    <source>
        <strain evidence="4">ATCC 49424 / DSM 5305 / JCM 21570 / NBRC 103401 / IFAM 1448</strain>
    </source>
</reference>
<protein>
    <recommendedName>
        <fullName evidence="2">Transposase IS200-like domain-containing protein</fullName>
    </recommendedName>
</protein>
<organism evidence="3 4">
    <name type="scientific">Rubinisphaera brasiliensis (strain ATCC 49424 / DSM 5305 / JCM 21570 / IAM 15109 / NBRC 103401 / IFAM 1448)</name>
    <name type="common">Planctomyces brasiliensis</name>
    <dbReference type="NCBI Taxonomy" id="756272"/>
    <lineage>
        <taxon>Bacteria</taxon>
        <taxon>Pseudomonadati</taxon>
        <taxon>Planctomycetota</taxon>
        <taxon>Planctomycetia</taxon>
        <taxon>Planctomycetales</taxon>
        <taxon>Planctomycetaceae</taxon>
        <taxon>Rubinisphaera</taxon>
    </lineage>
</organism>
<dbReference type="SUPFAM" id="SSF143422">
    <property type="entry name" value="Transposase IS200-like"/>
    <property type="match status" value="1"/>
</dbReference>
<evidence type="ECO:0000256" key="1">
    <source>
        <dbReference type="SAM" id="MobiDB-lite"/>
    </source>
</evidence>
<dbReference type="Pfam" id="PF01797">
    <property type="entry name" value="Y1_Tnp"/>
    <property type="match status" value="1"/>
</dbReference>
<dbReference type="HOGENOM" id="CLU_068226_5_0_0"/>
<evidence type="ECO:0000259" key="2">
    <source>
        <dbReference type="SMART" id="SM01321"/>
    </source>
</evidence>
<dbReference type="InterPro" id="IPR036515">
    <property type="entry name" value="Transposase_17_sf"/>
</dbReference>
<dbReference type="SMART" id="SM01321">
    <property type="entry name" value="Y1_Tnp"/>
    <property type="match status" value="1"/>
</dbReference>
<keyword evidence="4" id="KW-1185">Reference proteome</keyword>
<dbReference type="EMBL" id="CP002546">
    <property type="protein sequence ID" value="ADY58460.1"/>
    <property type="molecule type" value="Genomic_DNA"/>
</dbReference>
<dbReference type="GO" id="GO:0004803">
    <property type="term" value="F:transposase activity"/>
    <property type="evidence" value="ECO:0007669"/>
    <property type="project" value="InterPro"/>
</dbReference>
<gene>
    <name evidence="3" type="ordered locus">Plabr_0837</name>
</gene>
<dbReference type="eggNOG" id="COG1943">
    <property type="taxonomic scope" value="Bacteria"/>
</dbReference>
<evidence type="ECO:0000313" key="3">
    <source>
        <dbReference type="EMBL" id="ADY58460.1"/>
    </source>
</evidence>
<proteinExistence type="predicted"/>
<dbReference type="NCBIfam" id="NF047646">
    <property type="entry name" value="REP_Tyr_transpos"/>
    <property type="match status" value="1"/>
</dbReference>